<protein>
    <submittedName>
        <fullName evidence="1">Uncharacterized protein</fullName>
    </submittedName>
</protein>
<dbReference type="KEGG" id="cdet:87941910"/>
<gene>
    <name evidence="1" type="ORF">CDEST_05407</name>
</gene>
<dbReference type="Proteomes" id="UP001322277">
    <property type="component" value="Chromosome 3"/>
</dbReference>
<dbReference type="RefSeq" id="XP_062777617.1">
    <property type="nucleotide sequence ID" value="XM_062921566.1"/>
</dbReference>
<accession>A0AAX4IBM6</accession>
<dbReference type="EMBL" id="CP137307">
    <property type="protein sequence ID" value="WQF80393.1"/>
    <property type="molecule type" value="Genomic_DNA"/>
</dbReference>
<evidence type="ECO:0000313" key="2">
    <source>
        <dbReference type="Proteomes" id="UP001322277"/>
    </source>
</evidence>
<dbReference type="AlphaFoldDB" id="A0AAX4IBM6"/>
<keyword evidence="2" id="KW-1185">Reference proteome</keyword>
<dbReference type="GeneID" id="87941910"/>
<evidence type="ECO:0000313" key="1">
    <source>
        <dbReference type="EMBL" id="WQF80393.1"/>
    </source>
</evidence>
<organism evidence="1 2">
    <name type="scientific">Colletotrichum destructivum</name>
    <dbReference type="NCBI Taxonomy" id="34406"/>
    <lineage>
        <taxon>Eukaryota</taxon>
        <taxon>Fungi</taxon>
        <taxon>Dikarya</taxon>
        <taxon>Ascomycota</taxon>
        <taxon>Pezizomycotina</taxon>
        <taxon>Sordariomycetes</taxon>
        <taxon>Hypocreomycetidae</taxon>
        <taxon>Glomerellales</taxon>
        <taxon>Glomerellaceae</taxon>
        <taxon>Colletotrichum</taxon>
        <taxon>Colletotrichum destructivum species complex</taxon>
    </lineage>
</organism>
<reference evidence="2" key="1">
    <citation type="journal article" date="2023" name="bioRxiv">
        <title>Complete genome of the Medicago anthracnose fungus, Colletotrichum destructivum, reveals a mini-chromosome-like region within a core chromosome.</title>
        <authorList>
            <person name="Lapalu N."/>
            <person name="Simon A."/>
            <person name="Lu A."/>
            <person name="Plaumann P.-L."/>
            <person name="Amselem J."/>
            <person name="Pigne S."/>
            <person name="Auger A."/>
            <person name="Koch C."/>
            <person name="Dallery J.-F."/>
            <person name="O'Connell R.J."/>
        </authorList>
    </citation>
    <scope>NUCLEOTIDE SEQUENCE [LARGE SCALE GENOMIC DNA]</scope>
    <source>
        <strain evidence="2">CBS 520.97</strain>
    </source>
</reference>
<name>A0AAX4IBM6_9PEZI</name>
<proteinExistence type="predicted"/>
<sequence length="52" mass="5603">MACIRVRGEDLLCQQAVSDAVDAPDKFSQTSSNCLLRRVIPKQGGEALNARA</sequence>